<organism evidence="3">
    <name type="scientific">Candidatus Enterococcus clewellii</name>
    <dbReference type="NCBI Taxonomy" id="1834193"/>
    <lineage>
        <taxon>Bacteria</taxon>
        <taxon>Bacillati</taxon>
        <taxon>Bacillota</taxon>
        <taxon>Bacilli</taxon>
        <taxon>Lactobacillales</taxon>
        <taxon>Enterococcaceae</taxon>
        <taxon>Enterococcus</taxon>
    </lineage>
</organism>
<dbReference type="Pfam" id="PF01381">
    <property type="entry name" value="HTH_3"/>
    <property type="match status" value="1"/>
</dbReference>
<dbReference type="PANTHER" id="PTHR43236">
    <property type="entry name" value="ANTITOXIN HIGA1"/>
    <property type="match status" value="1"/>
</dbReference>
<feature type="domain" description="HTH cro/C1-type" evidence="2">
    <location>
        <begin position="7"/>
        <end position="61"/>
    </location>
</feature>
<dbReference type="Gene3D" id="1.10.10.2910">
    <property type="match status" value="1"/>
</dbReference>
<reference evidence="3" key="1">
    <citation type="submission" date="2017-05" db="EMBL/GenBank/DDBJ databases">
        <title>The Genome Sequence of Enterococcus sp. 9E7_DIV0242.</title>
        <authorList>
            <consortium name="The Broad Institute Genomics Platform"/>
            <consortium name="The Broad Institute Genomic Center for Infectious Diseases"/>
            <person name="Earl A."/>
            <person name="Manson A."/>
            <person name="Schwartman J."/>
            <person name="Gilmore M."/>
            <person name="Abouelleil A."/>
            <person name="Cao P."/>
            <person name="Chapman S."/>
            <person name="Cusick C."/>
            <person name="Shea T."/>
            <person name="Young S."/>
            <person name="Neafsey D."/>
            <person name="Nusbaum C."/>
            <person name="Birren B."/>
        </authorList>
    </citation>
    <scope>NUCLEOTIDE SEQUENCE [LARGE SCALE GENOMIC DNA]</scope>
    <source>
        <strain evidence="3">9E7_DIV0242</strain>
    </source>
</reference>
<accession>A0A242K6Q8</accession>
<gene>
    <name evidence="3" type="ORF">A5888_002120</name>
</gene>
<name>A0A242K6Q8_9ENTE</name>
<dbReference type="EMBL" id="NGMM01000003">
    <property type="protein sequence ID" value="OTP15906.1"/>
    <property type="molecule type" value="Genomic_DNA"/>
</dbReference>
<dbReference type="SMART" id="SM00530">
    <property type="entry name" value="HTH_XRE"/>
    <property type="match status" value="1"/>
</dbReference>
<dbReference type="AlphaFoldDB" id="A0A242K6Q8"/>
<comment type="similarity">
    <text evidence="1">Belongs to the short-chain fatty acyl-CoA assimilation regulator (ScfR) family.</text>
</comment>
<dbReference type="InterPro" id="IPR010359">
    <property type="entry name" value="IrrE_HExxH"/>
</dbReference>
<evidence type="ECO:0000256" key="1">
    <source>
        <dbReference type="ARBA" id="ARBA00007227"/>
    </source>
</evidence>
<dbReference type="GO" id="GO:0003677">
    <property type="term" value="F:DNA binding"/>
    <property type="evidence" value="ECO:0007669"/>
    <property type="project" value="InterPro"/>
</dbReference>
<sequence length="227" mass="26522">MFFGEKLQSLRELNGLSRKEFADKIGVTEQAVWQYENQYTVPKFEVVNEVKKMFSVRSQFFYTQPFVKQVSKIESIAYRAEDRDSRKKAKMETAFVDFSSYFLDKFEEKLIPPLNTISALREEVIKLSNANSDFDNDSVTLEQIAEHARQKLHIHENKELLYKLEMSGVYILEKNMGASIDAYSTWTENGKPFIVLGNKKKSAVRRNFDLAHELGHLLLYLKMNIKR</sequence>
<comment type="caution">
    <text evidence="3">The sequence shown here is derived from an EMBL/GenBank/DDBJ whole genome shotgun (WGS) entry which is preliminary data.</text>
</comment>
<dbReference type="InterPro" id="IPR010982">
    <property type="entry name" value="Lambda_DNA-bd_dom_sf"/>
</dbReference>
<dbReference type="PROSITE" id="PS50943">
    <property type="entry name" value="HTH_CROC1"/>
    <property type="match status" value="1"/>
</dbReference>
<dbReference type="SUPFAM" id="SSF47413">
    <property type="entry name" value="lambda repressor-like DNA-binding domains"/>
    <property type="match status" value="1"/>
</dbReference>
<dbReference type="CDD" id="cd00093">
    <property type="entry name" value="HTH_XRE"/>
    <property type="match status" value="1"/>
</dbReference>
<protein>
    <recommendedName>
        <fullName evidence="2">HTH cro/C1-type domain-containing protein</fullName>
    </recommendedName>
</protein>
<dbReference type="InterPro" id="IPR001387">
    <property type="entry name" value="Cro/C1-type_HTH"/>
</dbReference>
<dbReference type="Gene3D" id="1.10.260.40">
    <property type="entry name" value="lambda repressor-like DNA-binding domains"/>
    <property type="match status" value="1"/>
</dbReference>
<evidence type="ECO:0000259" key="2">
    <source>
        <dbReference type="PROSITE" id="PS50943"/>
    </source>
</evidence>
<dbReference type="Pfam" id="PF06114">
    <property type="entry name" value="Peptidase_M78"/>
    <property type="match status" value="1"/>
</dbReference>
<dbReference type="PANTHER" id="PTHR43236:SF1">
    <property type="entry name" value="BLL7220 PROTEIN"/>
    <property type="match status" value="1"/>
</dbReference>
<evidence type="ECO:0000313" key="3">
    <source>
        <dbReference type="EMBL" id="OTP15906.1"/>
    </source>
</evidence>
<dbReference type="InterPro" id="IPR052345">
    <property type="entry name" value="Rad_response_metalloprotease"/>
</dbReference>
<proteinExistence type="inferred from homology"/>